<gene>
    <name evidence="4" type="ORF">J4709_29570</name>
</gene>
<comment type="caution">
    <text evidence="4">The sequence shown here is derived from an EMBL/GenBank/DDBJ whole genome shotgun (WGS) entry which is preliminary data.</text>
</comment>
<reference evidence="4 5" key="1">
    <citation type="submission" date="2021-03" db="EMBL/GenBank/DDBJ databases">
        <title>Actinomadura violae sp. nov., isolated from lichen in Thailand.</title>
        <authorList>
            <person name="Kanchanasin P."/>
            <person name="Saeng-In P."/>
            <person name="Phongsopitanun W."/>
            <person name="Yuki M."/>
            <person name="Kudo T."/>
            <person name="Ohkuma M."/>
            <person name="Tanasupawat S."/>
        </authorList>
    </citation>
    <scope>NUCLEOTIDE SEQUENCE [LARGE SCALE GENOMIC DNA]</scope>
    <source>
        <strain evidence="4 5">LCR2-06</strain>
    </source>
</reference>
<protein>
    <submittedName>
        <fullName evidence="4">ATP-binding protein</fullName>
    </submittedName>
</protein>
<dbReference type="RefSeq" id="WP_208245219.1">
    <property type="nucleotide sequence ID" value="NZ_JAGEPF010000018.1"/>
</dbReference>
<dbReference type="InterPro" id="IPR036890">
    <property type="entry name" value="HATPase_C_sf"/>
</dbReference>
<evidence type="ECO:0000256" key="1">
    <source>
        <dbReference type="ARBA" id="ARBA00022527"/>
    </source>
</evidence>
<dbReference type="CDD" id="cd16936">
    <property type="entry name" value="HATPase_RsbW-like"/>
    <property type="match status" value="1"/>
</dbReference>
<dbReference type="InterPro" id="IPR003594">
    <property type="entry name" value="HATPase_dom"/>
</dbReference>
<dbReference type="Pfam" id="PF13581">
    <property type="entry name" value="HATPase_c_2"/>
    <property type="match status" value="1"/>
</dbReference>
<evidence type="ECO:0000313" key="5">
    <source>
        <dbReference type="Proteomes" id="UP000680206"/>
    </source>
</evidence>
<feature type="region of interest" description="Disordered" evidence="2">
    <location>
        <begin position="1"/>
        <end position="24"/>
    </location>
</feature>
<feature type="region of interest" description="Disordered" evidence="2">
    <location>
        <begin position="89"/>
        <end position="110"/>
    </location>
</feature>
<dbReference type="Proteomes" id="UP000680206">
    <property type="component" value="Unassembled WGS sequence"/>
</dbReference>
<keyword evidence="5" id="KW-1185">Reference proteome</keyword>
<dbReference type="SUPFAM" id="SSF55874">
    <property type="entry name" value="ATPase domain of HSP90 chaperone/DNA topoisomerase II/histidine kinase"/>
    <property type="match status" value="1"/>
</dbReference>
<dbReference type="InterPro" id="IPR050267">
    <property type="entry name" value="Anti-sigma-factor_SerPK"/>
</dbReference>
<proteinExistence type="predicted"/>
<accession>A0ABS3RY94</accession>
<organism evidence="4 5">
    <name type="scientific">Actinomadura violacea</name>
    <dbReference type="NCBI Taxonomy" id="2819934"/>
    <lineage>
        <taxon>Bacteria</taxon>
        <taxon>Bacillati</taxon>
        <taxon>Actinomycetota</taxon>
        <taxon>Actinomycetes</taxon>
        <taxon>Streptosporangiales</taxon>
        <taxon>Thermomonosporaceae</taxon>
        <taxon>Actinomadura</taxon>
    </lineage>
</organism>
<keyword evidence="1" id="KW-0808">Transferase</keyword>
<dbReference type="PANTHER" id="PTHR35526:SF3">
    <property type="entry name" value="ANTI-SIGMA-F FACTOR RSBW"/>
    <property type="match status" value="1"/>
</dbReference>
<keyword evidence="4" id="KW-0547">Nucleotide-binding</keyword>
<sequence length="158" mass="16712">MAATAPPKDSEMSQVSESFASDPAQVGAARKFIVEAAGLGSDDARAYDLRVCASEAVTNAVLHARKPGPDDPPSSLVVSVKTDRRGVTVTVTDGGGVTTPTIRRKNPDDRENGRGVALIEALADRWGFERTTTGCTRVWFEFHNGRANPDASAAATLR</sequence>
<dbReference type="Gene3D" id="3.30.565.10">
    <property type="entry name" value="Histidine kinase-like ATPase, C-terminal domain"/>
    <property type="match status" value="1"/>
</dbReference>
<keyword evidence="4" id="KW-0067">ATP-binding</keyword>
<keyword evidence="1" id="KW-0418">Kinase</keyword>
<dbReference type="GO" id="GO:0005524">
    <property type="term" value="F:ATP binding"/>
    <property type="evidence" value="ECO:0007669"/>
    <property type="project" value="UniProtKB-KW"/>
</dbReference>
<name>A0ABS3RY94_9ACTN</name>
<keyword evidence="1" id="KW-0723">Serine/threonine-protein kinase</keyword>
<evidence type="ECO:0000256" key="2">
    <source>
        <dbReference type="SAM" id="MobiDB-lite"/>
    </source>
</evidence>
<evidence type="ECO:0000313" key="4">
    <source>
        <dbReference type="EMBL" id="MBO2461727.1"/>
    </source>
</evidence>
<feature type="domain" description="Histidine kinase/HSP90-like ATPase" evidence="3">
    <location>
        <begin position="19"/>
        <end position="140"/>
    </location>
</feature>
<evidence type="ECO:0000259" key="3">
    <source>
        <dbReference type="Pfam" id="PF13581"/>
    </source>
</evidence>
<dbReference type="EMBL" id="JAGEPF010000018">
    <property type="protein sequence ID" value="MBO2461727.1"/>
    <property type="molecule type" value="Genomic_DNA"/>
</dbReference>
<dbReference type="PANTHER" id="PTHR35526">
    <property type="entry name" value="ANTI-SIGMA-F FACTOR RSBW-RELATED"/>
    <property type="match status" value="1"/>
</dbReference>